<reference evidence="1 2" key="1">
    <citation type="submission" date="2018-02" db="EMBL/GenBank/DDBJ databases">
        <title>The draft genome of Sphingobacterium gobiense H7.</title>
        <authorList>
            <person name="Li L."/>
            <person name="Liu L."/>
            <person name="Zhang X."/>
            <person name="Wang T."/>
            <person name="Liang L."/>
        </authorList>
    </citation>
    <scope>NUCLEOTIDE SEQUENCE [LARGE SCALE GENOMIC DNA]</scope>
    <source>
        <strain evidence="1 2">ACCC 05757</strain>
    </source>
</reference>
<organism evidence="1 2">
    <name type="scientific">Sphingobacterium gobiense</name>
    <dbReference type="NCBI Taxonomy" id="1382456"/>
    <lineage>
        <taxon>Bacteria</taxon>
        <taxon>Pseudomonadati</taxon>
        <taxon>Bacteroidota</taxon>
        <taxon>Sphingobacteriia</taxon>
        <taxon>Sphingobacteriales</taxon>
        <taxon>Sphingobacteriaceae</taxon>
        <taxon>Sphingobacterium</taxon>
    </lineage>
</organism>
<evidence type="ECO:0000313" key="1">
    <source>
        <dbReference type="EMBL" id="PRD56012.1"/>
    </source>
</evidence>
<keyword evidence="2" id="KW-1185">Reference proteome</keyword>
<gene>
    <name evidence="1" type="ORF">C5749_01605</name>
</gene>
<proteinExistence type="predicted"/>
<comment type="caution">
    <text evidence="1">The sequence shown here is derived from an EMBL/GenBank/DDBJ whole genome shotgun (WGS) entry which is preliminary data.</text>
</comment>
<dbReference type="EMBL" id="PVBS01000001">
    <property type="protein sequence ID" value="PRD56012.1"/>
    <property type="molecule type" value="Genomic_DNA"/>
</dbReference>
<sequence length="234" mass="26386">MSLPAHETLDSFRVDAFDVYAKYDTLLNVPGTPHYTTSLVDGSVVLGVHYLFIEKESTDLRRVIHCAPIHYYHRFKSWPLALGRQTDPNFNDGLHGSRNLINIREILEIREGELRQDGRVTFSSAKRRQGWNIVLAADSSTVTLESLTAASLCKKNKGNPTVRLDTIFSDPVVFERMVDPALVFATPGGCVFPLSDVFYFTRTCSKRNDAYFPVTGCCPEIKKLKGRVYRGVKH</sequence>
<protein>
    <submittedName>
        <fullName evidence="1">Uncharacterized protein</fullName>
    </submittedName>
</protein>
<evidence type="ECO:0000313" key="2">
    <source>
        <dbReference type="Proteomes" id="UP000238642"/>
    </source>
</evidence>
<accession>A0A2S9JRU7</accession>
<dbReference type="Proteomes" id="UP000238642">
    <property type="component" value="Unassembled WGS sequence"/>
</dbReference>
<dbReference type="AlphaFoldDB" id="A0A2S9JRU7"/>
<name>A0A2S9JRU7_9SPHI</name>